<dbReference type="Proteomes" id="UP000325315">
    <property type="component" value="Unassembled WGS sequence"/>
</dbReference>
<dbReference type="EMBL" id="SMMG02000003">
    <property type="protein sequence ID" value="KAA3481263.1"/>
    <property type="molecule type" value="Genomic_DNA"/>
</dbReference>
<evidence type="ECO:0000313" key="2">
    <source>
        <dbReference type="Proteomes" id="UP000325315"/>
    </source>
</evidence>
<proteinExistence type="predicted"/>
<keyword evidence="2" id="KW-1185">Reference proteome</keyword>
<gene>
    <name evidence="1" type="ORF">EPI10_021640</name>
</gene>
<comment type="caution">
    <text evidence="1">The sequence shown here is derived from an EMBL/GenBank/DDBJ whole genome shotgun (WGS) entry which is preliminary data.</text>
</comment>
<sequence length="85" mass="9523">MELGSDIEAIRRIKNKLRQIKPQILFLIETKKVLGKCSGLDKKVDAEGSRSGLSLGWNNGCIIQLRSYLVLHIDVEIDEGDEADK</sequence>
<dbReference type="OrthoDB" id="1750221at2759"/>
<dbReference type="AlphaFoldDB" id="A0A5B6WIL8"/>
<evidence type="ECO:0000313" key="1">
    <source>
        <dbReference type="EMBL" id="KAA3481263.1"/>
    </source>
</evidence>
<accession>A0A5B6WIL8</accession>
<protein>
    <submittedName>
        <fullName evidence="1">Uncharacterized protein</fullName>
    </submittedName>
</protein>
<name>A0A5B6WIL8_9ROSI</name>
<organism evidence="1 2">
    <name type="scientific">Gossypium australe</name>
    <dbReference type="NCBI Taxonomy" id="47621"/>
    <lineage>
        <taxon>Eukaryota</taxon>
        <taxon>Viridiplantae</taxon>
        <taxon>Streptophyta</taxon>
        <taxon>Embryophyta</taxon>
        <taxon>Tracheophyta</taxon>
        <taxon>Spermatophyta</taxon>
        <taxon>Magnoliopsida</taxon>
        <taxon>eudicotyledons</taxon>
        <taxon>Gunneridae</taxon>
        <taxon>Pentapetalae</taxon>
        <taxon>rosids</taxon>
        <taxon>malvids</taxon>
        <taxon>Malvales</taxon>
        <taxon>Malvaceae</taxon>
        <taxon>Malvoideae</taxon>
        <taxon>Gossypium</taxon>
    </lineage>
</organism>
<reference evidence="2" key="1">
    <citation type="journal article" date="2019" name="Plant Biotechnol. J.">
        <title>Genome sequencing of the Australian wild diploid species Gossypium australe highlights disease resistance and delayed gland morphogenesis.</title>
        <authorList>
            <person name="Cai Y."/>
            <person name="Cai X."/>
            <person name="Wang Q."/>
            <person name="Wang P."/>
            <person name="Zhang Y."/>
            <person name="Cai C."/>
            <person name="Xu Y."/>
            <person name="Wang K."/>
            <person name="Zhou Z."/>
            <person name="Wang C."/>
            <person name="Geng S."/>
            <person name="Li B."/>
            <person name="Dong Q."/>
            <person name="Hou Y."/>
            <person name="Wang H."/>
            <person name="Ai P."/>
            <person name="Liu Z."/>
            <person name="Yi F."/>
            <person name="Sun M."/>
            <person name="An G."/>
            <person name="Cheng J."/>
            <person name="Zhang Y."/>
            <person name="Shi Q."/>
            <person name="Xie Y."/>
            <person name="Shi X."/>
            <person name="Chang Y."/>
            <person name="Huang F."/>
            <person name="Chen Y."/>
            <person name="Hong S."/>
            <person name="Mi L."/>
            <person name="Sun Q."/>
            <person name="Zhang L."/>
            <person name="Zhou B."/>
            <person name="Peng R."/>
            <person name="Zhang X."/>
            <person name="Liu F."/>
        </authorList>
    </citation>
    <scope>NUCLEOTIDE SEQUENCE [LARGE SCALE GENOMIC DNA]</scope>
    <source>
        <strain evidence="2">cv. PA1801</strain>
    </source>
</reference>